<dbReference type="RefSeq" id="WP_176004202.1">
    <property type="nucleotide sequence ID" value="NZ_JABWMI010000001.1"/>
</dbReference>
<gene>
    <name evidence="2" type="ORF">HZF10_00505</name>
</gene>
<dbReference type="EMBL" id="JACBJI010000001">
    <property type="protein sequence ID" value="NYA69382.1"/>
    <property type="molecule type" value="Genomic_DNA"/>
</dbReference>
<sequence>MTHSLKLFALFILGALAVSCGETDVWLDSDNLTGSNLRLIEIDSFQIDMSTYKFDSIVNDSGNRLLVGRYEDPVFGKVRADAFMEVVPATYYIPEGAVFDSIVLNLSYDGYFYNDTLATQRVKVRRLTETITLSNGVDDYYNTVDFDASDDLLGEKTFRPRISKDSLTIRLSDALGQDLLDGIRSDEIVSSETLRDRFKGIKISPADDDNAAIMGYSATKSYIRLYYSDDDDSSDDESDYLDFKLNGVDEVKKYANRITSDRADTVFSSLVSQETELGSQATNDLTYLQGGIGITTKIMFPTIRSIKEINDNNGKIFKANLKLRINPNYYNDKLYSTDSLYVAMVDRNNDILGLLTDAAGNDVMAYIDKVNPEYNEVYVVAPVEQFLEKILDDPEFLHYGLVLMPKGYNSAVSRLIINGQAHNNYESKLELTYAIYD</sequence>
<dbReference type="PROSITE" id="PS51257">
    <property type="entry name" value="PROKAR_LIPOPROTEIN"/>
    <property type="match status" value="1"/>
</dbReference>
<name>A0A7Y8XZ24_9FLAO</name>
<reference evidence="2 3" key="1">
    <citation type="submission" date="2020-07" db="EMBL/GenBank/DDBJ databases">
        <authorList>
            <person name="Sun Q."/>
        </authorList>
    </citation>
    <scope>NUCLEOTIDE SEQUENCE [LARGE SCALE GENOMIC DNA]</scope>
    <source>
        <strain evidence="2 3">MAH-1</strain>
    </source>
</reference>
<dbReference type="Pfam" id="PF14092">
    <property type="entry name" value="DUF4270"/>
    <property type="match status" value="1"/>
</dbReference>
<feature type="chain" id="PRO_5031342289" evidence="1">
    <location>
        <begin position="18"/>
        <end position="437"/>
    </location>
</feature>
<feature type="signal peptide" evidence="1">
    <location>
        <begin position="1"/>
        <end position="17"/>
    </location>
</feature>
<dbReference type="Proteomes" id="UP000535020">
    <property type="component" value="Unassembled WGS sequence"/>
</dbReference>
<proteinExistence type="predicted"/>
<organism evidence="2 3">
    <name type="scientific">Flavobacterium agri</name>
    <dbReference type="NCBI Taxonomy" id="2743471"/>
    <lineage>
        <taxon>Bacteria</taxon>
        <taxon>Pseudomonadati</taxon>
        <taxon>Bacteroidota</taxon>
        <taxon>Flavobacteriia</taxon>
        <taxon>Flavobacteriales</taxon>
        <taxon>Flavobacteriaceae</taxon>
        <taxon>Flavobacterium</taxon>
    </lineage>
</organism>
<dbReference type="AlphaFoldDB" id="A0A7Y8XZ24"/>
<evidence type="ECO:0000313" key="2">
    <source>
        <dbReference type="EMBL" id="NYA69382.1"/>
    </source>
</evidence>
<evidence type="ECO:0000256" key="1">
    <source>
        <dbReference type="SAM" id="SignalP"/>
    </source>
</evidence>
<dbReference type="InterPro" id="IPR025366">
    <property type="entry name" value="DUF4270"/>
</dbReference>
<comment type="caution">
    <text evidence="2">The sequence shown here is derived from an EMBL/GenBank/DDBJ whole genome shotgun (WGS) entry which is preliminary data.</text>
</comment>
<keyword evidence="3" id="KW-1185">Reference proteome</keyword>
<keyword evidence="1" id="KW-0732">Signal</keyword>
<evidence type="ECO:0000313" key="3">
    <source>
        <dbReference type="Proteomes" id="UP000535020"/>
    </source>
</evidence>
<protein>
    <submittedName>
        <fullName evidence="2">DUF4270 family protein</fullName>
    </submittedName>
</protein>
<accession>A0A7Y8XZ24</accession>